<keyword evidence="2" id="KW-1185">Reference proteome</keyword>
<accession>A0ACC1CWP6</accession>
<organism evidence="1 2">
    <name type="scientific">Dendrolimus kikuchii</name>
    <dbReference type="NCBI Taxonomy" id="765133"/>
    <lineage>
        <taxon>Eukaryota</taxon>
        <taxon>Metazoa</taxon>
        <taxon>Ecdysozoa</taxon>
        <taxon>Arthropoda</taxon>
        <taxon>Hexapoda</taxon>
        <taxon>Insecta</taxon>
        <taxon>Pterygota</taxon>
        <taxon>Neoptera</taxon>
        <taxon>Endopterygota</taxon>
        <taxon>Lepidoptera</taxon>
        <taxon>Glossata</taxon>
        <taxon>Ditrysia</taxon>
        <taxon>Bombycoidea</taxon>
        <taxon>Lasiocampidae</taxon>
        <taxon>Dendrolimus</taxon>
    </lineage>
</organism>
<dbReference type="Proteomes" id="UP000824533">
    <property type="component" value="Linkage Group LG14"/>
</dbReference>
<reference evidence="1 2" key="1">
    <citation type="journal article" date="2021" name="Front. Genet.">
        <title>Chromosome-Level Genome Assembly Reveals Significant Gene Expansion in the Toll and IMD Signaling Pathways of Dendrolimus kikuchii.</title>
        <authorList>
            <person name="Zhou J."/>
            <person name="Wu P."/>
            <person name="Xiong Z."/>
            <person name="Liu N."/>
            <person name="Zhao N."/>
            <person name="Ji M."/>
            <person name="Qiu Y."/>
            <person name="Yang B."/>
        </authorList>
    </citation>
    <scope>NUCLEOTIDE SEQUENCE [LARGE SCALE GENOMIC DNA]</scope>
    <source>
        <strain evidence="1">Ann1</strain>
    </source>
</reference>
<comment type="caution">
    <text evidence="1">The sequence shown here is derived from an EMBL/GenBank/DDBJ whole genome shotgun (WGS) entry which is preliminary data.</text>
</comment>
<sequence length="254" mass="27074">MDFINKVVVITGASSGIGAAAAVLYSKQSAKLVLVGRNEEALNDVAKQCEEAKGIKPLVVKADLTVDEDVQNIVKSTIEAFGGIDVLVNNAGVGFHGSIRDGIELLDRAFASNLRSAYLLTSLATPYLIQSKGNVVNVSSVAGIKPIPQLKLLPYSVTKAGIDQFTRCVALELAPYGVRVNSVNPGCTKTPFLGAAGFSEETAIKAFENLCKNNPLRKVVEPEEIADYMLYLSSDRARSITGSIRVIDNGEMLI</sequence>
<evidence type="ECO:0000313" key="2">
    <source>
        <dbReference type="Proteomes" id="UP000824533"/>
    </source>
</evidence>
<evidence type="ECO:0000313" key="1">
    <source>
        <dbReference type="EMBL" id="KAJ0176078.1"/>
    </source>
</evidence>
<dbReference type="EMBL" id="CM034400">
    <property type="protein sequence ID" value="KAJ0176078.1"/>
    <property type="molecule type" value="Genomic_DNA"/>
</dbReference>
<gene>
    <name evidence="1" type="ORF">K1T71_008252</name>
</gene>
<name>A0ACC1CWP6_9NEOP</name>
<protein>
    <submittedName>
        <fullName evidence="1">Uncharacterized protein</fullName>
    </submittedName>
</protein>
<proteinExistence type="predicted"/>